<evidence type="ECO:0000313" key="8">
    <source>
        <dbReference type="WBParaSite" id="Smp_127860.1"/>
    </source>
</evidence>
<reference evidence="7" key="1">
    <citation type="journal article" date="2012" name="PLoS Negl. Trop. Dis.">
        <title>A systematically improved high quality genome and transcriptome of the human blood fluke Schistosoma mansoni.</title>
        <authorList>
            <person name="Protasio A.V."/>
            <person name="Tsai I.J."/>
            <person name="Babbage A."/>
            <person name="Nichol S."/>
            <person name="Hunt M."/>
            <person name="Aslett M.A."/>
            <person name="De Silva N."/>
            <person name="Velarde G.S."/>
            <person name="Anderson T.J."/>
            <person name="Clark R.C."/>
            <person name="Davidson C."/>
            <person name="Dillon G.P."/>
            <person name="Holroyd N.E."/>
            <person name="LoVerde P.T."/>
            <person name="Lloyd C."/>
            <person name="McQuillan J."/>
            <person name="Oliveira G."/>
            <person name="Otto T.D."/>
            <person name="Parker-Manuel S.J."/>
            <person name="Quail M.A."/>
            <person name="Wilson R.A."/>
            <person name="Zerlotini A."/>
            <person name="Dunne D.W."/>
            <person name="Berriman M."/>
        </authorList>
    </citation>
    <scope>NUCLEOTIDE SEQUENCE [LARGE SCALE GENOMIC DNA]</scope>
    <source>
        <strain evidence="7">Puerto Rican</strain>
    </source>
</reference>
<dbReference type="GO" id="GO:0016020">
    <property type="term" value="C:membrane"/>
    <property type="evidence" value="ECO:0007669"/>
    <property type="project" value="UniProtKB-SubCell"/>
</dbReference>
<dbReference type="InterPro" id="IPR000276">
    <property type="entry name" value="GPCR_Rhodpsn"/>
</dbReference>
<dbReference type="SUPFAM" id="SSF81321">
    <property type="entry name" value="Family A G protein-coupled receptor-like"/>
    <property type="match status" value="1"/>
</dbReference>
<keyword evidence="4 5" id="KW-0472">Membrane</keyword>
<keyword evidence="2 5" id="KW-0812">Transmembrane</keyword>
<comment type="subcellular location">
    <subcellularLocation>
        <location evidence="1">Membrane</location>
    </subcellularLocation>
</comment>
<dbReference type="Pfam" id="PF10324">
    <property type="entry name" value="7TM_GPCR_Srw"/>
    <property type="match status" value="1"/>
</dbReference>
<feature type="transmembrane region" description="Helical" evidence="5">
    <location>
        <begin position="183"/>
        <end position="203"/>
    </location>
</feature>
<evidence type="ECO:0000313" key="7">
    <source>
        <dbReference type="Proteomes" id="UP000008854"/>
    </source>
</evidence>
<feature type="transmembrane region" description="Helical" evidence="5">
    <location>
        <begin position="134"/>
        <end position="162"/>
    </location>
</feature>
<dbReference type="GO" id="GO:0008528">
    <property type="term" value="F:G protein-coupled peptide receptor activity"/>
    <property type="evidence" value="ECO:0007669"/>
    <property type="project" value="InterPro"/>
</dbReference>
<dbReference type="AlphaFoldDB" id="A0A3Q0KLB3"/>
<keyword evidence="3 5" id="KW-1133">Transmembrane helix</keyword>
<evidence type="ECO:0000256" key="4">
    <source>
        <dbReference type="ARBA" id="ARBA00023136"/>
    </source>
</evidence>
<dbReference type="InterPro" id="IPR017452">
    <property type="entry name" value="GPCR_Rhodpsn_7TM"/>
</dbReference>
<organism evidence="7 8">
    <name type="scientific">Schistosoma mansoni</name>
    <name type="common">Blood fluke</name>
    <dbReference type="NCBI Taxonomy" id="6183"/>
    <lineage>
        <taxon>Eukaryota</taxon>
        <taxon>Metazoa</taxon>
        <taxon>Spiralia</taxon>
        <taxon>Lophotrochozoa</taxon>
        <taxon>Platyhelminthes</taxon>
        <taxon>Trematoda</taxon>
        <taxon>Digenea</taxon>
        <taxon>Strigeidida</taxon>
        <taxon>Schistosomatoidea</taxon>
        <taxon>Schistosomatidae</taxon>
        <taxon>Schistosoma</taxon>
    </lineage>
</organism>
<evidence type="ECO:0000259" key="6">
    <source>
        <dbReference type="PROSITE" id="PS50262"/>
    </source>
</evidence>
<evidence type="ECO:0000256" key="2">
    <source>
        <dbReference type="ARBA" id="ARBA00022692"/>
    </source>
</evidence>
<proteinExistence type="predicted"/>
<dbReference type="InterPro" id="IPR052954">
    <property type="entry name" value="GPCR-Ligand_Int"/>
</dbReference>
<name>A0A3Q0KLB3_SCHMA</name>
<protein>
    <submittedName>
        <fullName evidence="8">G_PROTEIN_RECEP_F1_2 domain-containing protein</fullName>
    </submittedName>
</protein>
<dbReference type="Proteomes" id="UP000008854">
    <property type="component" value="Unassembled WGS sequence"/>
</dbReference>
<dbReference type="STRING" id="6183.A0A3Q0KLB3"/>
<evidence type="ECO:0000256" key="3">
    <source>
        <dbReference type="ARBA" id="ARBA00022989"/>
    </source>
</evidence>
<reference evidence="8" key="2">
    <citation type="submission" date="2018-12" db="UniProtKB">
        <authorList>
            <consortium name="WormBaseParasite"/>
        </authorList>
    </citation>
    <scope>IDENTIFICATION</scope>
    <source>
        <strain evidence="8">Puerto Rican</strain>
    </source>
</reference>
<feature type="transmembrane region" description="Helical" evidence="5">
    <location>
        <begin position="438"/>
        <end position="463"/>
    </location>
</feature>
<keyword evidence="7" id="KW-1185">Reference proteome</keyword>
<dbReference type="Gene3D" id="1.20.1070.10">
    <property type="entry name" value="Rhodopsin 7-helix transmembrane proteins"/>
    <property type="match status" value="1"/>
</dbReference>
<evidence type="ECO:0000256" key="1">
    <source>
        <dbReference type="ARBA" id="ARBA00004370"/>
    </source>
</evidence>
<dbReference type="PANTHER" id="PTHR46641:SF22">
    <property type="entry name" value="PROCTOLIN RECEPTOR, ISOFORM A"/>
    <property type="match status" value="1"/>
</dbReference>
<sequence length="487" mass="55954">MSNYTNLYLFNHHHPNTTSTTSTTPTTTNTTNPTTNTTYIIPIPLSNHDNDINIEYLDNILNIMRLICGKILTPILCMIGILSNIINIIILTREWMNSSTNIYLTAVSICDLLYLLFTYLFSLWLYPYIKQFTIYAYSITIIHGTANLFSNITTWLTVSFTLERYIVISLPIISKKYCNKQRAIYIIIIIFISCFILTLPDYLKKTIIYNNTTYNYNSSLNSNTKNVTINNQYIVVDTNINIILIKIGYDYINQIIFIILPMILLIIFNSLLIRSVMKANQDRKILIKHNNNHTNNTSINMINDPKNIDLLHSNNNNNNDNNNDGRKYSLVQLNQEATTSQMIPAIVRDALEASMRTTIGITSGITQSFRPIQYQTNLLPIITIKRNKLGEQQRITLMLITIVIAFVLLQLPSIVPTITINLINAGIIQSTQYTTKCLLIYSNISNVLLIINAALNFVFYSLFSKKFRQTCYILLKNITCLKYFSYH</sequence>
<dbReference type="InParanoid" id="A0A3Q0KLB3"/>
<dbReference type="PANTHER" id="PTHR46641">
    <property type="entry name" value="FMRFAMIDE RECEPTOR-RELATED"/>
    <property type="match status" value="1"/>
</dbReference>
<feature type="domain" description="G-protein coupled receptors family 1 profile" evidence="6">
    <location>
        <begin position="83"/>
        <end position="460"/>
    </location>
</feature>
<dbReference type="PROSITE" id="PS50262">
    <property type="entry name" value="G_PROTEIN_RECEP_F1_2"/>
    <property type="match status" value="1"/>
</dbReference>
<evidence type="ECO:0000256" key="5">
    <source>
        <dbReference type="SAM" id="Phobius"/>
    </source>
</evidence>
<dbReference type="WBParaSite" id="Smp_127860.1">
    <property type="protein sequence ID" value="Smp_127860.1"/>
    <property type="gene ID" value="Smp_127860"/>
</dbReference>
<feature type="transmembrane region" description="Helical" evidence="5">
    <location>
        <begin position="251"/>
        <end position="273"/>
    </location>
</feature>
<feature type="transmembrane region" description="Helical" evidence="5">
    <location>
        <begin position="71"/>
        <end position="90"/>
    </location>
</feature>
<feature type="transmembrane region" description="Helical" evidence="5">
    <location>
        <begin position="102"/>
        <end position="122"/>
    </location>
</feature>
<feature type="transmembrane region" description="Helical" evidence="5">
    <location>
        <begin position="395"/>
        <end position="418"/>
    </location>
</feature>
<accession>A0A3Q0KLB3</accession>
<dbReference type="PRINTS" id="PR00237">
    <property type="entry name" value="GPCRRHODOPSN"/>
</dbReference>
<dbReference type="InterPro" id="IPR019427">
    <property type="entry name" value="7TM_GPCR_serpentine_rcpt_Srw"/>
</dbReference>